<evidence type="ECO:0000313" key="2">
    <source>
        <dbReference type="EMBL" id="GFN73603.1"/>
    </source>
</evidence>
<accession>A0AAV3XPW0</accession>
<keyword evidence="3" id="KW-1185">Reference proteome</keyword>
<name>A0AAV3XPW0_9GAST</name>
<comment type="caution">
    <text evidence="2">The sequence shown here is derived from an EMBL/GenBank/DDBJ whole genome shotgun (WGS) entry which is preliminary data.</text>
</comment>
<feature type="region of interest" description="Disordered" evidence="1">
    <location>
        <begin position="48"/>
        <end position="70"/>
    </location>
</feature>
<organism evidence="2 3">
    <name type="scientific">Plakobranchus ocellatus</name>
    <dbReference type="NCBI Taxonomy" id="259542"/>
    <lineage>
        <taxon>Eukaryota</taxon>
        <taxon>Metazoa</taxon>
        <taxon>Spiralia</taxon>
        <taxon>Lophotrochozoa</taxon>
        <taxon>Mollusca</taxon>
        <taxon>Gastropoda</taxon>
        <taxon>Heterobranchia</taxon>
        <taxon>Euthyneura</taxon>
        <taxon>Panpulmonata</taxon>
        <taxon>Sacoglossa</taxon>
        <taxon>Placobranchoidea</taxon>
        <taxon>Plakobranchidae</taxon>
        <taxon>Plakobranchus</taxon>
    </lineage>
</organism>
<proteinExistence type="predicted"/>
<dbReference type="AlphaFoldDB" id="A0AAV3XPW0"/>
<reference evidence="2 3" key="1">
    <citation type="journal article" date="2021" name="Elife">
        <title>Chloroplast acquisition without the gene transfer in kleptoplastic sea slugs, Plakobranchus ocellatus.</title>
        <authorList>
            <person name="Maeda T."/>
            <person name="Takahashi S."/>
            <person name="Yoshida T."/>
            <person name="Shimamura S."/>
            <person name="Takaki Y."/>
            <person name="Nagai Y."/>
            <person name="Toyoda A."/>
            <person name="Suzuki Y."/>
            <person name="Arimoto A."/>
            <person name="Ishii H."/>
            <person name="Satoh N."/>
            <person name="Nishiyama T."/>
            <person name="Hasebe M."/>
            <person name="Maruyama T."/>
            <person name="Minagawa J."/>
            <person name="Obokata J."/>
            <person name="Shigenobu S."/>
        </authorList>
    </citation>
    <scope>NUCLEOTIDE SEQUENCE [LARGE SCALE GENOMIC DNA]</scope>
</reference>
<dbReference type="EMBL" id="BLXT01000014">
    <property type="protein sequence ID" value="GFN73603.1"/>
    <property type="molecule type" value="Genomic_DNA"/>
</dbReference>
<dbReference type="Proteomes" id="UP000735302">
    <property type="component" value="Unassembled WGS sequence"/>
</dbReference>
<feature type="compositionally biased region" description="Basic and acidic residues" evidence="1">
    <location>
        <begin position="52"/>
        <end position="64"/>
    </location>
</feature>
<gene>
    <name evidence="2" type="ORF">PoB_000010900</name>
</gene>
<protein>
    <submittedName>
        <fullName evidence="2">Uncharacterized protein</fullName>
    </submittedName>
</protein>
<evidence type="ECO:0000256" key="1">
    <source>
        <dbReference type="SAM" id="MobiDB-lite"/>
    </source>
</evidence>
<sequence length="158" mass="17844">MAATVYLEKVKVEFDQDSALPFQSTRTHGTEAGINVDDCQLLNVHQDPQQNQKDDYRDNTDDVNSKPTNTSFQRENSIKIYWLKSGEILDPENACCSILDPEHACHSNVYKNEVSRPEDSGQSQLTDEWSPCCSLILNGARKFALQLPACKFILNYKG</sequence>
<evidence type="ECO:0000313" key="3">
    <source>
        <dbReference type="Proteomes" id="UP000735302"/>
    </source>
</evidence>